<evidence type="ECO:0000313" key="3">
    <source>
        <dbReference type="Proteomes" id="UP000518752"/>
    </source>
</evidence>
<sequence>MSGHTQRTVPNRLKSISSVTRSGAGSISILPIGATPVTNSWMGSIIQPSFDQYFASDASQSNLSSVTPPQRQLEPRLKSYGSSSTSSTIFSETQFAYISSVGGFSVLIMITPLPENVNPGFSLDTDSNDDEPSVPASPESPTWGYSADNREALSQSSRAIADTIRLTALYADSYRKVGS</sequence>
<proteinExistence type="predicted"/>
<dbReference type="OrthoDB" id="2974564at2759"/>
<protein>
    <submittedName>
        <fullName evidence="2">Uncharacterized protein</fullName>
    </submittedName>
</protein>
<accession>A0A8H5HDD0</accession>
<feature type="region of interest" description="Disordered" evidence="1">
    <location>
        <begin position="120"/>
        <end position="149"/>
    </location>
</feature>
<dbReference type="EMBL" id="JAACJN010000059">
    <property type="protein sequence ID" value="KAF5381237.1"/>
    <property type="molecule type" value="Genomic_DNA"/>
</dbReference>
<feature type="region of interest" description="Disordered" evidence="1">
    <location>
        <begin position="60"/>
        <end position="79"/>
    </location>
</feature>
<dbReference type="AlphaFoldDB" id="A0A8H5HDD0"/>
<dbReference type="Proteomes" id="UP000518752">
    <property type="component" value="Unassembled WGS sequence"/>
</dbReference>
<name>A0A8H5HDD0_9AGAR</name>
<organism evidence="2 3">
    <name type="scientific">Collybiopsis confluens</name>
    <dbReference type="NCBI Taxonomy" id="2823264"/>
    <lineage>
        <taxon>Eukaryota</taxon>
        <taxon>Fungi</taxon>
        <taxon>Dikarya</taxon>
        <taxon>Basidiomycota</taxon>
        <taxon>Agaricomycotina</taxon>
        <taxon>Agaricomycetes</taxon>
        <taxon>Agaricomycetidae</taxon>
        <taxon>Agaricales</taxon>
        <taxon>Marasmiineae</taxon>
        <taxon>Omphalotaceae</taxon>
        <taxon>Collybiopsis</taxon>
    </lineage>
</organism>
<reference evidence="2 3" key="1">
    <citation type="journal article" date="2020" name="ISME J.">
        <title>Uncovering the hidden diversity of litter-decomposition mechanisms in mushroom-forming fungi.</title>
        <authorList>
            <person name="Floudas D."/>
            <person name="Bentzer J."/>
            <person name="Ahren D."/>
            <person name="Johansson T."/>
            <person name="Persson P."/>
            <person name="Tunlid A."/>
        </authorList>
    </citation>
    <scope>NUCLEOTIDE SEQUENCE [LARGE SCALE GENOMIC DNA]</scope>
    <source>
        <strain evidence="2 3">CBS 406.79</strain>
    </source>
</reference>
<keyword evidence="3" id="KW-1185">Reference proteome</keyword>
<gene>
    <name evidence="2" type="ORF">D9757_007852</name>
</gene>
<evidence type="ECO:0000313" key="2">
    <source>
        <dbReference type="EMBL" id="KAF5381237.1"/>
    </source>
</evidence>
<evidence type="ECO:0000256" key="1">
    <source>
        <dbReference type="SAM" id="MobiDB-lite"/>
    </source>
</evidence>
<comment type="caution">
    <text evidence="2">The sequence shown here is derived from an EMBL/GenBank/DDBJ whole genome shotgun (WGS) entry which is preliminary data.</text>
</comment>
<feature type="compositionally biased region" description="Polar residues" evidence="1">
    <location>
        <begin position="60"/>
        <end position="70"/>
    </location>
</feature>